<dbReference type="InterPro" id="IPR011992">
    <property type="entry name" value="EF-hand-dom_pair"/>
</dbReference>
<dbReference type="Pfam" id="PF08414">
    <property type="entry name" value="NADPH_Ox"/>
    <property type="match status" value="1"/>
</dbReference>
<comment type="similarity">
    <text evidence="2">Belongs to the RBOH (TC 5.B.1.3) family.</text>
</comment>
<dbReference type="PROSITE" id="PS50222">
    <property type="entry name" value="EF_HAND_2"/>
    <property type="match status" value="1"/>
</dbReference>
<sequence>MATSNDYINSAQMDNREQCFSRELKSSPPETSMAGQQRASVQASPSFANRILRQPSKLRASMRVLSMNARAVPAVIKRLRSSAELGLKGLRFLDKNSGKDGSGWKSVERRFEQLAVDGRLPRENFGRCIGMADSKEFAGELFDALARRRMLDPDNGVTKDQLKGFWEEMSDQNFDSRLQIFFDMCDKNGDGKLTEDEVKEVIILSASANKLAKLKANAATYAALIMEELDPDHHGYIEIWQLETLLRGMVSSSTQGHESNLKNTQTLAKTMIPKRYRSPINKFVTMAADFTLEHWKRIWILSFWLMLNIGLFTWKFIEFRRKTAYEVMGYCVSVAKGSAETLKLNMALILFPVCRNTITRLRSTALSRIIPFDDNINFHKLMAIAIAIGTFSHTVAHLACDFPRLIACPYPKFMRTLGPNFNYKQPTYPSLISSIAGVTGIIMIIVMVFSYTLATHSFRRSVVKLPSPLHHLAGFNAFWYAHHLLVLIYALLVLHSCFIYLTTTWYKKTAWMYISIPLTIYISERLTRVLREKNYHVNIIKAAIYPGNVLSIQMRKPPGFRYKSGMYLFLKCPDVSPFEWHPFSITSAPGDPFLSVHIRTLGDWTTELRNLFAKACEVEVVAKKVNLVRQETTVIADAQVQPTSFPKLLIDGPYGAPAQNYKKYDILLLIGLGIGATPFISILRDLLNDIKANEELQRTHATDADLIKAKGPGRAYFYWVTREQGSFEWFKGVMNDVGESDHNVLCINLLLLVGFSSCTTARNRSTKSECSLQNVIEMHNYLTSVYEEGDARSALIAMVQSLQHAKNGLDIVSGSRIRTHFARPNWRKVYTDLANAHKSARIGVFYCGPPTLTKQLRDLSVEFSHETSTRFHFHKENF</sequence>
<keyword evidence="8" id="KW-0106">Calcium</keyword>
<dbReference type="SFLD" id="SFLDG01169">
    <property type="entry name" value="NADPH_oxidase_subgroup_(NOX)"/>
    <property type="match status" value="1"/>
</dbReference>
<organism evidence="16 17">
    <name type="scientific">Dioscorea cayennensis subsp. rotundata</name>
    <name type="common">White Guinea yam</name>
    <name type="synonym">Dioscorea rotundata</name>
    <dbReference type="NCBI Taxonomy" id="55577"/>
    <lineage>
        <taxon>Eukaryota</taxon>
        <taxon>Viridiplantae</taxon>
        <taxon>Streptophyta</taxon>
        <taxon>Embryophyta</taxon>
        <taxon>Tracheophyta</taxon>
        <taxon>Spermatophyta</taxon>
        <taxon>Magnoliopsida</taxon>
        <taxon>Liliopsida</taxon>
        <taxon>Dioscoreales</taxon>
        <taxon>Dioscoreaceae</taxon>
        <taxon>Dioscorea</taxon>
    </lineage>
</organism>
<dbReference type="GeneID" id="120282010"/>
<comment type="subcellular location">
    <subcellularLocation>
        <location evidence="1">Membrane</location>
        <topology evidence="1">Multi-pass membrane protein</topology>
    </subcellularLocation>
</comment>
<keyword evidence="3" id="KW-0575">Peroxidase</keyword>
<keyword evidence="6" id="KW-0479">Metal-binding</keyword>
<feature type="transmembrane region" description="Helical" evidence="13">
    <location>
        <begin position="666"/>
        <end position="683"/>
    </location>
</feature>
<dbReference type="Pfam" id="PF08022">
    <property type="entry name" value="FAD_binding_8"/>
    <property type="match status" value="1"/>
</dbReference>
<dbReference type="FunFam" id="2.40.30.10:FF:000019">
    <property type="entry name" value="Respiratory burst oxidase homolog A"/>
    <property type="match status" value="1"/>
</dbReference>
<dbReference type="InterPro" id="IPR050369">
    <property type="entry name" value="RBOH/FRE"/>
</dbReference>
<dbReference type="GO" id="GO:0005886">
    <property type="term" value="C:plasma membrane"/>
    <property type="evidence" value="ECO:0007669"/>
    <property type="project" value="TreeGrafter"/>
</dbReference>
<dbReference type="InterPro" id="IPR018247">
    <property type="entry name" value="EF_Hand_1_Ca_BS"/>
</dbReference>
<dbReference type="RefSeq" id="XP_039144652.1">
    <property type="nucleotide sequence ID" value="XM_039288718.1"/>
</dbReference>
<dbReference type="Gene3D" id="3.40.50.80">
    <property type="entry name" value="Nucleotide-binding domain of ferredoxin-NADP reductase (FNR) module"/>
    <property type="match status" value="1"/>
</dbReference>
<dbReference type="PROSITE" id="PS00018">
    <property type="entry name" value="EF_HAND_1"/>
    <property type="match status" value="1"/>
</dbReference>
<evidence type="ECO:0000256" key="10">
    <source>
        <dbReference type="ARBA" id="ARBA00022989"/>
    </source>
</evidence>
<evidence type="ECO:0000256" key="2">
    <source>
        <dbReference type="ARBA" id="ARBA00007975"/>
    </source>
</evidence>
<keyword evidence="11" id="KW-0560">Oxidoreductase</keyword>
<feature type="transmembrane region" description="Helical" evidence="13">
    <location>
        <begin position="478"/>
        <end position="502"/>
    </location>
</feature>
<dbReference type="GO" id="GO:0004601">
    <property type="term" value="F:peroxidase activity"/>
    <property type="evidence" value="ECO:0007669"/>
    <property type="project" value="UniProtKB-KW"/>
</dbReference>
<dbReference type="AlphaFoldDB" id="A0AB40CX13"/>
<dbReference type="InterPro" id="IPR013112">
    <property type="entry name" value="FAD-bd_8"/>
</dbReference>
<gene>
    <name evidence="17" type="primary">LOC120282010</name>
</gene>
<protein>
    <submittedName>
        <fullName evidence="17">Respiratory burst oxidase homolog protein H isoform X1</fullName>
    </submittedName>
</protein>
<keyword evidence="7" id="KW-0274">FAD</keyword>
<evidence type="ECO:0000256" key="8">
    <source>
        <dbReference type="ARBA" id="ARBA00022837"/>
    </source>
</evidence>
<evidence type="ECO:0000256" key="1">
    <source>
        <dbReference type="ARBA" id="ARBA00004141"/>
    </source>
</evidence>
<dbReference type="Proteomes" id="UP001515500">
    <property type="component" value="Chromosome 18"/>
</dbReference>
<feature type="transmembrane region" description="Helical" evidence="13">
    <location>
        <begin position="298"/>
        <end position="317"/>
    </location>
</feature>
<feature type="domain" description="FAD-binding FR-type" evidence="15">
    <location>
        <begin position="519"/>
        <end position="660"/>
    </location>
</feature>
<evidence type="ECO:0000256" key="13">
    <source>
        <dbReference type="SAM" id="Phobius"/>
    </source>
</evidence>
<evidence type="ECO:0000256" key="7">
    <source>
        <dbReference type="ARBA" id="ARBA00022827"/>
    </source>
</evidence>
<feature type="transmembrane region" description="Helical" evidence="13">
    <location>
        <begin position="431"/>
        <end position="458"/>
    </location>
</feature>
<evidence type="ECO:0000256" key="12">
    <source>
        <dbReference type="ARBA" id="ARBA00023136"/>
    </source>
</evidence>
<feature type="domain" description="EF-hand" evidence="14">
    <location>
        <begin position="173"/>
        <end position="208"/>
    </location>
</feature>
<keyword evidence="9" id="KW-0521">NADP</keyword>
<proteinExistence type="inferred from homology"/>
<dbReference type="GO" id="GO:0016174">
    <property type="term" value="F:NAD(P)H oxidase H2O2-forming activity"/>
    <property type="evidence" value="ECO:0007669"/>
    <property type="project" value="TreeGrafter"/>
</dbReference>
<name>A0AB40CX13_DIOCR</name>
<dbReference type="CDD" id="cd00051">
    <property type="entry name" value="EFh"/>
    <property type="match status" value="2"/>
</dbReference>
<dbReference type="FunFam" id="1.10.238.10:FF:000049">
    <property type="entry name" value="Respiratory burst oxidase homolog A"/>
    <property type="match status" value="1"/>
</dbReference>
<evidence type="ECO:0000259" key="15">
    <source>
        <dbReference type="PROSITE" id="PS51384"/>
    </source>
</evidence>
<dbReference type="InterPro" id="IPR013121">
    <property type="entry name" value="Fe_red_NAD-bd_6"/>
</dbReference>
<keyword evidence="10 13" id="KW-1133">Transmembrane helix</keyword>
<evidence type="ECO:0000259" key="14">
    <source>
        <dbReference type="PROSITE" id="PS50222"/>
    </source>
</evidence>
<dbReference type="CDD" id="cd06186">
    <property type="entry name" value="NOX_Duox_like_FAD_NADP"/>
    <property type="match status" value="1"/>
</dbReference>
<accession>A0AB40CX13</accession>
<dbReference type="InterPro" id="IPR017927">
    <property type="entry name" value="FAD-bd_FR_type"/>
</dbReference>
<dbReference type="SUPFAM" id="SSF47473">
    <property type="entry name" value="EF-hand"/>
    <property type="match status" value="1"/>
</dbReference>
<dbReference type="PROSITE" id="PS51384">
    <property type="entry name" value="FAD_FR"/>
    <property type="match status" value="1"/>
</dbReference>
<evidence type="ECO:0000313" key="16">
    <source>
        <dbReference type="Proteomes" id="UP001515500"/>
    </source>
</evidence>
<dbReference type="InterPro" id="IPR039261">
    <property type="entry name" value="FNR_nucleotide-bd"/>
</dbReference>
<dbReference type="InterPro" id="IPR000778">
    <property type="entry name" value="Cyt_b245_heavy_chain"/>
</dbReference>
<dbReference type="PANTHER" id="PTHR11972:SF54">
    <property type="entry name" value="RESPIRATORY BURST OXIDASE HOMOLOG PROTEIN J-RELATED"/>
    <property type="match status" value="1"/>
</dbReference>
<reference evidence="17" key="1">
    <citation type="submission" date="2025-08" db="UniProtKB">
        <authorList>
            <consortium name="RefSeq"/>
        </authorList>
    </citation>
    <scope>IDENTIFICATION</scope>
</reference>
<dbReference type="InterPro" id="IPR017938">
    <property type="entry name" value="Riboflavin_synthase-like_b-brl"/>
</dbReference>
<dbReference type="PANTHER" id="PTHR11972">
    <property type="entry name" value="NADPH OXIDASE"/>
    <property type="match status" value="1"/>
</dbReference>
<evidence type="ECO:0000256" key="11">
    <source>
        <dbReference type="ARBA" id="ARBA00023002"/>
    </source>
</evidence>
<dbReference type="InterPro" id="IPR013623">
    <property type="entry name" value="NADPH_Ox"/>
</dbReference>
<dbReference type="GO" id="GO:0005509">
    <property type="term" value="F:calcium ion binding"/>
    <property type="evidence" value="ECO:0007669"/>
    <property type="project" value="InterPro"/>
</dbReference>
<keyword evidence="5 13" id="KW-0812">Transmembrane</keyword>
<dbReference type="PRINTS" id="PR00466">
    <property type="entry name" value="GP91PHOX"/>
</dbReference>
<evidence type="ECO:0000256" key="9">
    <source>
        <dbReference type="ARBA" id="ARBA00022857"/>
    </source>
</evidence>
<dbReference type="Pfam" id="PF01794">
    <property type="entry name" value="Ferric_reduct"/>
    <property type="match status" value="1"/>
</dbReference>
<evidence type="ECO:0000256" key="4">
    <source>
        <dbReference type="ARBA" id="ARBA00022630"/>
    </source>
</evidence>
<keyword evidence="4" id="KW-0285">Flavoprotein</keyword>
<dbReference type="SUPFAM" id="SSF52343">
    <property type="entry name" value="Ferredoxin reductase-like, C-terminal NADP-linked domain"/>
    <property type="match status" value="1"/>
</dbReference>
<dbReference type="Pfam" id="PF08030">
    <property type="entry name" value="NAD_binding_6"/>
    <property type="match status" value="2"/>
</dbReference>
<dbReference type="InterPro" id="IPR013130">
    <property type="entry name" value="Fe3_Rdtase_TM_dom"/>
</dbReference>
<keyword evidence="16" id="KW-1185">Reference proteome</keyword>
<dbReference type="InterPro" id="IPR002048">
    <property type="entry name" value="EF_hand_dom"/>
</dbReference>
<dbReference type="Gene3D" id="2.40.30.10">
    <property type="entry name" value="Translation factors"/>
    <property type="match status" value="1"/>
</dbReference>
<keyword evidence="12 13" id="KW-0472">Membrane</keyword>
<evidence type="ECO:0000256" key="5">
    <source>
        <dbReference type="ARBA" id="ARBA00022692"/>
    </source>
</evidence>
<dbReference type="Gene3D" id="1.10.238.10">
    <property type="entry name" value="EF-hand"/>
    <property type="match status" value="1"/>
</dbReference>
<evidence type="ECO:0000256" key="3">
    <source>
        <dbReference type="ARBA" id="ARBA00022559"/>
    </source>
</evidence>
<evidence type="ECO:0000313" key="17">
    <source>
        <dbReference type="RefSeq" id="XP_039144652.1"/>
    </source>
</evidence>
<dbReference type="SUPFAM" id="SSF63380">
    <property type="entry name" value="Riboflavin synthase domain-like"/>
    <property type="match status" value="1"/>
</dbReference>
<evidence type="ECO:0000256" key="6">
    <source>
        <dbReference type="ARBA" id="ARBA00022723"/>
    </source>
</evidence>